<reference evidence="2" key="1">
    <citation type="submission" date="2021-01" db="EMBL/GenBank/DDBJ databases">
        <title>Whole genome shotgun sequence of Planobispora rosea NBRC 15558.</title>
        <authorList>
            <person name="Komaki H."/>
            <person name="Tamura T."/>
        </authorList>
    </citation>
    <scope>NUCLEOTIDE SEQUENCE</scope>
    <source>
        <strain evidence="2">NBRC 15558</strain>
    </source>
</reference>
<dbReference type="InterPro" id="IPR019734">
    <property type="entry name" value="TPR_rpt"/>
</dbReference>
<organism evidence="2 3">
    <name type="scientific">Planobispora rosea</name>
    <dbReference type="NCBI Taxonomy" id="35762"/>
    <lineage>
        <taxon>Bacteria</taxon>
        <taxon>Bacillati</taxon>
        <taxon>Actinomycetota</taxon>
        <taxon>Actinomycetes</taxon>
        <taxon>Streptosporangiales</taxon>
        <taxon>Streptosporangiaceae</taxon>
        <taxon>Planobispora</taxon>
    </lineage>
</organism>
<gene>
    <name evidence="2" type="ORF">Pro02_46900</name>
</gene>
<dbReference type="Gene3D" id="3.40.50.300">
    <property type="entry name" value="P-loop containing nucleotide triphosphate hydrolases"/>
    <property type="match status" value="1"/>
</dbReference>
<dbReference type="InterPro" id="IPR011990">
    <property type="entry name" value="TPR-like_helical_dom_sf"/>
</dbReference>
<feature type="domain" description="Novel STAND NTPase 1" evidence="1">
    <location>
        <begin position="15"/>
        <end position="391"/>
    </location>
</feature>
<dbReference type="Proteomes" id="UP000655044">
    <property type="component" value="Unassembled WGS sequence"/>
</dbReference>
<dbReference type="Pfam" id="PF20703">
    <property type="entry name" value="nSTAND1"/>
    <property type="match status" value="1"/>
</dbReference>
<protein>
    <recommendedName>
        <fullName evidence="1">Novel STAND NTPase 1 domain-containing protein</fullName>
    </recommendedName>
</protein>
<dbReference type="EMBL" id="BOOI01000045">
    <property type="protein sequence ID" value="GIH86282.1"/>
    <property type="molecule type" value="Genomic_DNA"/>
</dbReference>
<evidence type="ECO:0000313" key="3">
    <source>
        <dbReference type="Proteomes" id="UP000655044"/>
    </source>
</evidence>
<dbReference type="OrthoDB" id="3204522at2"/>
<dbReference type="InterPro" id="IPR049052">
    <property type="entry name" value="nSTAND1"/>
</dbReference>
<evidence type="ECO:0000313" key="2">
    <source>
        <dbReference type="EMBL" id="GIH86282.1"/>
    </source>
</evidence>
<name>A0A8J3WEX1_PLARO</name>
<dbReference type="AlphaFoldDB" id="A0A8J3WEX1"/>
<sequence>MMSQDGGRPDPQVQPYVGLRAFRREDSAKFFGRDRESHELADLWQANRLTILYGPSGAGKTSLIHAGVLPLLNPGMTDVLPVGRVSHGSAFPSAALSQHNPHVFALLSSWAPDETPTRLAGLTLRGYLRRRPPRYDPYGDPVLRLVAIDQAEELFGGLAHRQPYREWFIGQLVDALDDDPNLRLLVAIREDHLAAILPHEPKLAGMSRSRVLLGFLDTAAAVRATEGPLEATGRSFVPGAADRLVEGLRMVKVGRMLDQEVVADVKVVEPVQLQVVCSAMWNSLPAGVRLITLDHVRRFANADRSLSDFSERMIAEVARDHYDGDTDRLRAWLRRNFITELGTREIVYQGEMLTAGEPNYVVRALVERHILREEIKAGTRWCELSHDRLIQPILQNDRTVGREDRRIASEEYLRAAELALRDGEFGLAGKQAQEALEQCGDNTRLRAEIESFLGNVAHRGENYEKAISHYRSAAVLFQTLGATAAVGRLLAAIGRLELAQGRPAAAVRELHSAVRRLPHDAAIQTELAWALWYNGHPHAAGDVLDDVLAREGNATEALRARGEILVDLGRTSAALRDLERIRPLQWPSTRAAYALALAAMGQISEAEQEITEVLPEAEDHGPALLYAAKVRKLAGDDASATSLARRAKAGRLPALPTHLVAEADLLAGEE</sequence>
<dbReference type="InterPro" id="IPR027417">
    <property type="entry name" value="P-loop_NTPase"/>
</dbReference>
<accession>A0A8J3WEX1</accession>
<dbReference type="SMART" id="SM00028">
    <property type="entry name" value="TPR"/>
    <property type="match status" value="4"/>
</dbReference>
<comment type="caution">
    <text evidence="2">The sequence shown here is derived from an EMBL/GenBank/DDBJ whole genome shotgun (WGS) entry which is preliminary data.</text>
</comment>
<dbReference type="RefSeq" id="WP_141703945.1">
    <property type="nucleotide sequence ID" value="NZ_BMQP01000025.1"/>
</dbReference>
<keyword evidence="3" id="KW-1185">Reference proteome</keyword>
<proteinExistence type="predicted"/>
<dbReference type="SUPFAM" id="SSF52540">
    <property type="entry name" value="P-loop containing nucleoside triphosphate hydrolases"/>
    <property type="match status" value="1"/>
</dbReference>
<dbReference type="SUPFAM" id="SSF48452">
    <property type="entry name" value="TPR-like"/>
    <property type="match status" value="1"/>
</dbReference>
<dbReference type="Gene3D" id="1.25.40.10">
    <property type="entry name" value="Tetratricopeptide repeat domain"/>
    <property type="match status" value="1"/>
</dbReference>
<evidence type="ECO:0000259" key="1">
    <source>
        <dbReference type="Pfam" id="PF20703"/>
    </source>
</evidence>